<reference evidence="2 3" key="2">
    <citation type="submission" date="2018-11" db="EMBL/GenBank/DDBJ databases">
        <authorList>
            <consortium name="Pathogen Informatics"/>
        </authorList>
    </citation>
    <scope>NUCLEOTIDE SEQUENCE [LARGE SCALE GENOMIC DNA]</scope>
</reference>
<feature type="compositionally biased region" description="Polar residues" evidence="1">
    <location>
        <begin position="201"/>
        <end position="211"/>
    </location>
</feature>
<dbReference type="OrthoDB" id="10658572at2759"/>
<accession>A0A0R3VYB0</accession>
<proteinExistence type="predicted"/>
<organism evidence="4">
    <name type="scientific">Taenia asiatica</name>
    <name type="common">Asian tapeworm</name>
    <dbReference type="NCBI Taxonomy" id="60517"/>
    <lineage>
        <taxon>Eukaryota</taxon>
        <taxon>Metazoa</taxon>
        <taxon>Spiralia</taxon>
        <taxon>Lophotrochozoa</taxon>
        <taxon>Platyhelminthes</taxon>
        <taxon>Cestoda</taxon>
        <taxon>Eucestoda</taxon>
        <taxon>Cyclophyllidea</taxon>
        <taxon>Taeniidae</taxon>
        <taxon>Taenia</taxon>
    </lineage>
</organism>
<feature type="compositionally biased region" description="Low complexity" evidence="1">
    <location>
        <begin position="132"/>
        <end position="142"/>
    </location>
</feature>
<evidence type="ECO:0000313" key="2">
    <source>
        <dbReference type="EMBL" id="VDK25098.1"/>
    </source>
</evidence>
<keyword evidence="3" id="KW-1185">Reference proteome</keyword>
<feature type="region of interest" description="Disordered" evidence="1">
    <location>
        <begin position="1"/>
        <end position="62"/>
    </location>
</feature>
<evidence type="ECO:0000313" key="4">
    <source>
        <dbReference type="WBParaSite" id="TASK_0000240401-mRNA-1"/>
    </source>
</evidence>
<dbReference type="WBParaSite" id="TASK_0000240401-mRNA-1">
    <property type="protein sequence ID" value="TASK_0000240401-mRNA-1"/>
    <property type="gene ID" value="TASK_0000240401"/>
</dbReference>
<feature type="compositionally biased region" description="Low complexity" evidence="1">
    <location>
        <begin position="32"/>
        <end position="46"/>
    </location>
</feature>
<feature type="region of interest" description="Disordered" evidence="1">
    <location>
        <begin position="249"/>
        <end position="274"/>
    </location>
</feature>
<sequence length="289" mass="30568">MHSGRPSSGDRARIRRAMHTSRRQTTEVGYISPLSLSSSTPPSSSLADPLRSQSQPPSGDASVQVCGIGFIPILMNFLQSGLSRQRSGEGLLHTESTSYMNARVSTMAAPASPCAISTTGNANHLRARYRSASSISSTSGQRRSTDLGVGGSESFVGSEDSSTSEFHPIAPRDVGGNAVGSGALRRGEGIGGTGPPLSSLVVRTQHTSTEAPPSPQPPSSPPPESPVVFRLRQESAIALNPLAATKKTVAVNHDPESDHDLYPSASSRLPFRGEDQMQRVFHSLNEMRR</sequence>
<dbReference type="Proteomes" id="UP000282613">
    <property type="component" value="Unassembled WGS sequence"/>
</dbReference>
<feature type="compositionally biased region" description="Basic residues" evidence="1">
    <location>
        <begin position="13"/>
        <end position="22"/>
    </location>
</feature>
<feature type="compositionally biased region" description="Pro residues" evidence="1">
    <location>
        <begin position="212"/>
        <end position="225"/>
    </location>
</feature>
<reference evidence="4" key="1">
    <citation type="submission" date="2017-02" db="UniProtKB">
        <authorList>
            <consortium name="WormBaseParasite"/>
        </authorList>
    </citation>
    <scope>IDENTIFICATION</scope>
</reference>
<protein>
    <submittedName>
        <fullName evidence="2 4">Uncharacterized protein</fullName>
    </submittedName>
</protein>
<feature type="region of interest" description="Disordered" evidence="1">
    <location>
        <begin position="132"/>
        <end position="227"/>
    </location>
</feature>
<feature type="compositionally biased region" description="Low complexity" evidence="1">
    <location>
        <begin position="152"/>
        <end position="165"/>
    </location>
</feature>
<evidence type="ECO:0000313" key="3">
    <source>
        <dbReference type="Proteomes" id="UP000282613"/>
    </source>
</evidence>
<dbReference type="EMBL" id="UYRS01001602">
    <property type="protein sequence ID" value="VDK25098.1"/>
    <property type="molecule type" value="Genomic_DNA"/>
</dbReference>
<dbReference type="AlphaFoldDB" id="A0A0R3VYB0"/>
<evidence type="ECO:0000256" key="1">
    <source>
        <dbReference type="SAM" id="MobiDB-lite"/>
    </source>
</evidence>
<name>A0A0R3VYB0_TAEAS</name>
<gene>
    <name evidence="2" type="ORF">TASK_LOCUS2405</name>
</gene>